<dbReference type="RefSeq" id="WP_203942958.1">
    <property type="nucleotide sequence ID" value="NZ_BOOR01000007.1"/>
</dbReference>
<evidence type="ECO:0000313" key="2">
    <source>
        <dbReference type="EMBL" id="GII52656.1"/>
    </source>
</evidence>
<evidence type="ECO:0000313" key="3">
    <source>
        <dbReference type="Proteomes" id="UP000605992"/>
    </source>
</evidence>
<evidence type="ECO:0008006" key="4">
    <source>
        <dbReference type="Google" id="ProtNLM"/>
    </source>
</evidence>
<proteinExistence type="predicted"/>
<protein>
    <recommendedName>
        <fullName evidence="4">Peptidase inhibitor family I36</fullName>
    </recommendedName>
</protein>
<feature type="chain" id="PRO_5035156470" description="Peptidase inhibitor family I36" evidence="1">
    <location>
        <begin position="30"/>
        <end position="196"/>
    </location>
</feature>
<gene>
    <name evidence="2" type="ORF">Pth03_10450</name>
</gene>
<comment type="caution">
    <text evidence="2">The sequence shown here is derived from an EMBL/GenBank/DDBJ whole genome shotgun (WGS) entry which is preliminary data.</text>
</comment>
<dbReference type="EMBL" id="BOOR01000007">
    <property type="protein sequence ID" value="GII52656.1"/>
    <property type="molecule type" value="Genomic_DNA"/>
</dbReference>
<keyword evidence="3" id="KW-1185">Reference proteome</keyword>
<feature type="signal peptide" evidence="1">
    <location>
        <begin position="1"/>
        <end position="29"/>
    </location>
</feature>
<dbReference type="Proteomes" id="UP000605992">
    <property type="component" value="Unassembled WGS sequence"/>
</dbReference>
<accession>A0A8J3XUH6</accession>
<sequence length="196" mass="21248">MRLPRTLAVIVGMLTAACTIAISAGSAQAAPSAPPAGSAQLTVDKVLSLNPKAVKISPTEVKIADGMVLMLPRTQAEARALAASCAYYYLCTWEHSNGGGNGIRFYTCGWYDLGGYRYPDGAWVGTGASGAKWNDRISSMTNNQTTGTRANFYNWEGSWKLVFWTYAYDWRANLAIDKRYDNGGPLNDIIDMVVPC</sequence>
<reference evidence="2" key="1">
    <citation type="submission" date="2021-01" db="EMBL/GenBank/DDBJ databases">
        <title>Whole genome shotgun sequence of Planotetraspora thailandica NBRC 104271.</title>
        <authorList>
            <person name="Komaki H."/>
            <person name="Tamura T."/>
        </authorList>
    </citation>
    <scope>NUCLEOTIDE SEQUENCE</scope>
    <source>
        <strain evidence="2">NBRC 104271</strain>
    </source>
</reference>
<evidence type="ECO:0000256" key="1">
    <source>
        <dbReference type="SAM" id="SignalP"/>
    </source>
</evidence>
<name>A0A8J3XUH6_9ACTN</name>
<organism evidence="2 3">
    <name type="scientific">Planotetraspora thailandica</name>
    <dbReference type="NCBI Taxonomy" id="487172"/>
    <lineage>
        <taxon>Bacteria</taxon>
        <taxon>Bacillati</taxon>
        <taxon>Actinomycetota</taxon>
        <taxon>Actinomycetes</taxon>
        <taxon>Streptosporangiales</taxon>
        <taxon>Streptosporangiaceae</taxon>
        <taxon>Planotetraspora</taxon>
    </lineage>
</organism>
<keyword evidence="1" id="KW-0732">Signal</keyword>
<dbReference type="AlphaFoldDB" id="A0A8J3XUH6"/>
<dbReference type="PROSITE" id="PS51257">
    <property type="entry name" value="PROKAR_LIPOPROTEIN"/>
    <property type="match status" value="1"/>
</dbReference>